<dbReference type="GO" id="GO:0005886">
    <property type="term" value="C:plasma membrane"/>
    <property type="evidence" value="ECO:0007669"/>
    <property type="project" value="UniProtKB-SubCell"/>
</dbReference>
<evidence type="ECO:0000259" key="9">
    <source>
        <dbReference type="Pfam" id="PF09976"/>
    </source>
</evidence>
<evidence type="ECO:0000256" key="3">
    <source>
        <dbReference type="ARBA" id="ARBA00022475"/>
    </source>
</evidence>
<organism evidence="10 12">
    <name type="scientific">Xenorhabdus doucetiae</name>
    <dbReference type="NCBI Taxonomy" id="351671"/>
    <lineage>
        <taxon>Bacteria</taxon>
        <taxon>Pseudomonadati</taxon>
        <taxon>Pseudomonadota</taxon>
        <taxon>Gammaproteobacteria</taxon>
        <taxon>Enterobacterales</taxon>
        <taxon>Morganellaceae</taxon>
        <taxon>Xenorhabdus</taxon>
    </lineage>
</organism>
<keyword evidence="13" id="KW-1185">Reference proteome</keyword>
<evidence type="ECO:0000313" key="13">
    <source>
        <dbReference type="Proteomes" id="UP000324170"/>
    </source>
</evidence>
<reference evidence="10 12" key="1">
    <citation type="submission" date="2013-07" db="EMBL/GenBank/DDBJ databases">
        <authorList>
            <person name="Genoscope - CEA"/>
        </authorList>
    </citation>
    <scope>NUCLEOTIDE SEQUENCE [LARGE SCALE GENOMIC DNA]</scope>
    <source>
        <strain evidence="10">FRM16</strain>
        <strain evidence="12">FRM16 / DSM 17909</strain>
    </source>
</reference>
<dbReference type="AlphaFoldDB" id="A0A068QTW7"/>
<evidence type="ECO:0000256" key="8">
    <source>
        <dbReference type="SAM" id="Phobius"/>
    </source>
</evidence>
<keyword evidence="3" id="KW-1003">Cell membrane</keyword>
<dbReference type="EMBL" id="FO704550">
    <property type="protein sequence ID" value="CDG18467.1"/>
    <property type="molecule type" value="Genomic_DNA"/>
</dbReference>
<evidence type="ECO:0000313" key="10">
    <source>
        <dbReference type="EMBL" id="CDG18467.1"/>
    </source>
</evidence>
<protein>
    <submittedName>
        <fullName evidence="11">Negative regulator of RcsB-dependent stress response</fullName>
    </submittedName>
</protein>
<keyword evidence="6 8" id="KW-0472">Membrane</keyword>
<dbReference type="OrthoDB" id="9789675at2"/>
<dbReference type="Proteomes" id="UP000032721">
    <property type="component" value="Chromosome"/>
</dbReference>
<dbReference type="PIRSF" id="PIRSF006170">
    <property type="entry name" value="YfgM"/>
    <property type="match status" value="1"/>
</dbReference>
<dbReference type="Proteomes" id="UP000324170">
    <property type="component" value="Unassembled WGS sequence"/>
</dbReference>
<dbReference type="RefSeq" id="WP_045971708.1">
    <property type="nucleotide sequence ID" value="NZ_CAWMED010000001.1"/>
</dbReference>
<feature type="domain" description="Ancillary SecYEG translocon subunit/Cell division coordinator CpoB TPR" evidence="9">
    <location>
        <begin position="15"/>
        <end position="205"/>
    </location>
</feature>
<keyword evidence="5 8" id="KW-1133">Transmembrane helix</keyword>
<sequence length="206" mass="22474">MQVYTTENEQIDAIKRFFSTNGKYLAVGLVLGIGALIGWRYWQTHQTNQLHDTAATFEELNKSLASGSKEGVVTVEKFANETNNVYGVMADLELAKQAIGQNDLAQAEKNLLAASAKAKDENMQALSNLRLARVQLAEDKIEAALKTLALVKGKGWQVMVEDIRGDILAKKGDIAGARAAYSTGLGLDGPQEMKNFMKIKLNNLSN</sequence>
<dbReference type="KEGG" id="xdo:XDD1_2768"/>
<evidence type="ECO:0000256" key="5">
    <source>
        <dbReference type="ARBA" id="ARBA00022989"/>
    </source>
</evidence>
<evidence type="ECO:0000313" key="12">
    <source>
        <dbReference type="Proteomes" id="UP000032721"/>
    </source>
</evidence>
<dbReference type="PANTHER" id="PTHR38035">
    <property type="entry name" value="UPF0070 PROTEIN YFGM"/>
    <property type="match status" value="1"/>
</dbReference>
<evidence type="ECO:0000256" key="4">
    <source>
        <dbReference type="ARBA" id="ARBA00022692"/>
    </source>
</evidence>
<evidence type="ECO:0000256" key="7">
    <source>
        <dbReference type="ARBA" id="ARBA00023186"/>
    </source>
</evidence>
<gene>
    <name evidence="11" type="ORF">LY16_01203</name>
    <name evidence="10" type="ORF">XDD1_2768</name>
</gene>
<dbReference type="EMBL" id="VNHN01000015">
    <property type="protein sequence ID" value="TYP10432.1"/>
    <property type="molecule type" value="Genomic_DNA"/>
</dbReference>
<name>A0A068QTW7_9GAMM</name>
<dbReference type="InterPro" id="IPR018704">
    <property type="entry name" value="SecYEG/CpoB_TPR"/>
</dbReference>
<dbReference type="Pfam" id="PF09976">
    <property type="entry name" value="TPR_21"/>
    <property type="match status" value="1"/>
</dbReference>
<evidence type="ECO:0000313" key="11">
    <source>
        <dbReference type="EMBL" id="TYP10432.1"/>
    </source>
</evidence>
<dbReference type="InterPro" id="IPR026039">
    <property type="entry name" value="YfgM"/>
</dbReference>
<dbReference type="STRING" id="351671.XDD1_2768"/>
<dbReference type="HOGENOM" id="CLU_084785_0_0_6"/>
<dbReference type="PANTHER" id="PTHR38035:SF1">
    <property type="entry name" value="ANCILLARY SECYEG TRANSLOCON SUBUNIT"/>
    <property type="match status" value="1"/>
</dbReference>
<evidence type="ECO:0000256" key="1">
    <source>
        <dbReference type="ARBA" id="ARBA00004167"/>
    </source>
</evidence>
<keyword evidence="4 8" id="KW-0812">Transmembrane</keyword>
<evidence type="ECO:0000256" key="6">
    <source>
        <dbReference type="ARBA" id="ARBA00023136"/>
    </source>
</evidence>
<dbReference type="GO" id="GO:0044877">
    <property type="term" value="F:protein-containing complex binding"/>
    <property type="evidence" value="ECO:0007669"/>
    <property type="project" value="InterPro"/>
</dbReference>
<evidence type="ECO:0000256" key="2">
    <source>
        <dbReference type="ARBA" id="ARBA00004236"/>
    </source>
</evidence>
<keyword evidence="7" id="KW-0143">Chaperone</keyword>
<accession>A0A068QTW7</accession>
<feature type="transmembrane region" description="Helical" evidence="8">
    <location>
        <begin position="24"/>
        <end position="42"/>
    </location>
</feature>
<proteinExistence type="predicted"/>
<reference evidence="11 13" key="2">
    <citation type="submission" date="2019-07" db="EMBL/GenBank/DDBJ databases">
        <title>Genomic Encyclopedia of Type Strains, Phase I: the one thousand microbial genomes (KMG-I) project.</title>
        <authorList>
            <person name="Kyrpides N."/>
        </authorList>
    </citation>
    <scope>NUCLEOTIDE SEQUENCE [LARGE SCALE GENOMIC DNA]</scope>
    <source>
        <strain evidence="11 13">DSM 17909</strain>
    </source>
</reference>
<comment type="subcellular location">
    <subcellularLocation>
        <location evidence="2">Cell membrane</location>
    </subcellularLocation>
    <subcellularLocation>
        <location evidence="1">Membrane</location>
        <topology evidence="1">Single-pass membrane protein</topology>
    </subcellularLocation>
</comment>